<dbReference type="Pfam" id="PF06528">
    <property type="entry name" value="Phage_P2_GpE"/>
    <property type="match status" value="1"/>
</dbReference>
<organism evidence="1 2">
    <name type="scientific">Achromobacter anxifer</name>
    <dbReference type="NCBI Taxonomy" id="1287737"/>
    <lineage>
        <taxon>Bacteria</taxon>
        <taxon>Pseudomonadati</taxon>
        <taxon>Pseudomonadota</taxon>
        <taxon>Betaproteobacteria</taxon>
        <taxon>Burkholderiales</taxon>
        <taxon>Alcaligenaceae</taxon>
        <taxon>Achromobacter</taxon>
    </lineage>
</organism>
<dbReference type="EMBL" id="CADILG010000009">
    <property type="protein sequence ID" value="CAB3850322.1"/>
    <property type="molecule type" value="Genomic_DNA"/>
</dbReference>
<dbReference type="RefSeq" id="WP_082455209.1">
    <property type="nucleotide sequence ID" value="NZ_CADILG010000009.1"/>
</dbReference>
<accession>A0A6S7CSN3</accession>
<evidence type="ECO:0000313" key="2">
    <source>
        <dbReference type="Proteomes" id="UP000494117"/>
    </source>
</evidence>
<dbReference type="AlphaFoldDB" id="A0A6S7CSN3"/>
<dbReference type="Proteomes" id="UP000494117">
    <property type="component" value="Unassembled WGS sequence"/>
</dbReference>
<keyword evidence="2" id="KW-1185">Reference proteome</keyword>
<gene>
    <name evidence="1" type="ORF">LMG26858_01673</name>
</gene>
<sequence>MADIAVVFHWPPAAMYPMDLQELAEWRERARVRIESE</sequence>
<reference evidence="1 2" key="1">
    <citation type="submission" date="2020-04" db="EMBL/GenBank/DDBJ databases">
        <authorList>
            <person name="De Canck E."/>
        </authorList>
    </citation>
    <scope>NUCLEOTIDE SEQUENCE [LARGE SCALE GENOMIC DNA]</scope>
    <source>
        <strain evidence="1 2">LMG 26858</strain>
    </source>
</reference>
<protein>
    <recommendedName>
        <fullName evidence="3">GpE family phage tail protein</fullName>
    </recommendedName>
</protein>
<evidence type="ECO:0000313" key="1">
    <source>
        <dbReference type="EMBL" id="CAB3850322.1"/>
    </source>
</evidence>
<dbReference type="InterPro" id="IPR009493">
    <property type="entry name" value="P2_GpE"/>
</dbReference>
<proteinExistence type="predicted"/>
<name>A0A6S7CSN3_9BURK</name>
<evidence type="ECO:0008006" key="3">
    <source>
        <dbReference type="Google" id="ProtNLM"/>
    </source>
</evidence>